<comment type="similarity">
    <text evidence="1">Belongs to the nitroreductase family.</text>
</comment>
<dbReference type="PANTHER" id="PTHR43673">
    <property type="entry name" value="NAD(P)H NITROREDUCTASE YDGI-RELATED"/>
    <property type="match status" value="1"/>
</dbReference>
<dbReference type="Proteomes" id="UP001197875">
    <property type="component" value="Unassembled WGS sequence"/>
</dbReference>
<dbReference type="Pfam" id="PF00881">
    <property type="entry name" value="Nitroreductase"/>
    <property type="match status" value="1"/>
</dbReference>
<comment type="caution">
    <text evidence="4">The sequence shown here is derived from an EMBL/GenBank/DDBJ whole genome shotgun (WGS) entry which is preliminary data.</text>
</comment>
<keyword evidence="5" id="KW-1185">Reference proteome</keyword>
<proteinExistence type="inferred from homology"/>
<dbReference type="InterPro" id="IPR029479">
    <property type="entry name" value="Nitroreductase"/>
</dbReference>
<dbReference type="PANTHER" id="PTHR43673:SF10">
    <property type="entry name" value="NADH DEHYDROGENASE_NAD(P)H NITROREDUCTASE XCC3605-RELATED"/>
    <property type="match status" value="1"/>
</dbReference>
<evidence type="ECO:0000256" key="1">
    <source>
        <dbReference type="ARBA" id="ARBA00007118"/>
    </source>
</evidence>
<name>A0AAE3DUG3_9FIRM</name>
<dbReference type="RefSeq" id="WP_227615823.1">
    <property type="nucleotide sequence ID" value="NZ_JAJEPR010000027.1"/>
</dbReference>
<evidence type="ECO:0000313" key="5">
    <source>
        <dbReference type="Proteomes" id="UP001197875"/>
    </source>
</evidence>
<dbReference type="InterPro" id="IPR000415">
    <property type="entry name" value="Nitroreductase-like"/>
</dbReference>
<evidence type="ECO:0000259" key="3">
    <source>
        <dbReference type="Pfam" id="PF00881"/>
    </source>
</evidence>
<dbReference type="AlphaFoldDB" id="A0AAE3DUG3"/>
<dbReference type="SUPFAM" id="SSF55469">
    <property type="entry name" value="FMN-dependent nitroreductase-like"/>
    <property type="match status" value="1"/>
</dbReference>
<keyword evidence="2" id="KW-0560">Oxidoreductase</keyword>
<organism evidence="4 5">
    <name type="scientific">Fusicatenibacter faecihominis</name>
    <dbReference type="NCBI Taxonomy" id="2881276"/>
    <lineage>
        <taxon>Bacteria</taxon>
        <taxon>Bacillati</taxon>
        <taxon>Bacillota</taxon>
        <taxon>Clostridia</taxon>
        <taxon>Lachnospirales</taxon>
        <taxon>Lachnospiraceae</taxon>
        <taxon>Fusicatenibacter</taxon>
    </lineage>
</organism>
<accession>A0AAE3DUG3</accession>
<dbReference type="Gene3D" id="3.40.109.10">
    <property type="entry name" value="NADH Oxidase"/>
    <property type="match status" value="1"/>
</dbReference>
<protein>
    <submittedName>
        <fullName evidence="4">Nitroreductase family protein</fullName>
    </submittedName>
</protein>
<gene>
    <name evidence="4" type="ORF">LKD71_13210</name>
</gene>
<feature type="domain" description="Nitroreductase" evidence="3">
    <location>
        <begin position="7"/>
        <end position="160"/>
    </location>
</feature>
<evidence type="ECO:0000256" key="2">
    <source>
        <dbReference type="ARBA" id="ARBA00023002"/>
    </source>
</evidence>
<dbReference type="EMBL" id="JAJEPR010000027">
    <property type="protein sequence ID" value="MCC2190744.1"/>
    <property type="molecule type" value="Genomic_DNA"/>
</dbReference>
<reference evidence="4 5" key="1">
    <citation type="submission" date="2021-10" db="EMBL/GenBank/DDBJ databases">
        <title>Anaerobic single-cell dispensing facilitates the cultivation of human gut bacteria.</title>
        <authorList>
            <person name="Afrizal A."/>
        </authorList>
    </citation>
    <scope>NUCLEOTIDE SEQUENCE [LARGE SCALE GENOMIC DNA]</scope>
    <source>
        <strain evidence="4 5">CLA-AA-H277</strain>
    </source>
</reference>
<dbReference type="GO" id="GO:0016491">
    <property type="term" value="F:oxidoreductase activity"/>
    <property type="evidence" value="ECO:0007669"/>
    <property type="project" value="UniProtKB-KW"/>
</dbReference>
<evidence type="ECO:0000313" key="4">
    <source>
        <dbReference type="EMBL" id="MCC2190744.1"/>
    </source>
</evidence>
<sequence>MQLIDGIKTRRSVRKFEDKKVPHEVLEQIVEAAAFAPSWKNSQTVRYIAVEDAALKERIATEATMNFTHNKDIISACPVLIVVVTKTGICGYEKDGSYTTSKKDKWEMFDAGIASQTFMLAAHEYGVGTVTLGIFDEEILGKILELPEGDNVSALLAAGYPESAPAAPKKKSVKELLSWR</sequence>